<name>A0AA90ZDE6_9EURY</name>
<evidence type="ECO:0000313" key="3">
    <source>
        <dbReference type="EMBL" id="MDR6223477.1"/>
    </source>
</evidence>
<proteinExistence type="predicted"/>
<dbReference type="Proteomes" id="UP001185015">
    <property type="component" value="Unassembled WGS sequence"/>
</dbReference>
<dbReference type="RefSeq" id="WP_309740788.1">
    <property type="nucleotide sequence ID" value="NZ_JAVDQI010000008.1"/>
</dbReference>
<evidence type="ECO:0000259" key="1">
    <source>
        <dbReference type="Pfam" id="PF18739"/>
    </source>
</evidence>
<comment type="caution">
    <text evidence="3">The sequence shown here is derived from an EMBL/GenBank/DDBJ whole genome shotgun (WGS) entry which is preliminary data.</text>
</comment>
<dbReference type="AlphaFoldDB" id="A0AA90ZDE6"/>
<dbReference type="Pfam" id="PF18739">
    <property type="entry name" value="HEPN_Apea"/>
    <property type="match status" value="1"/>
</dbReference>
<gene>
    <name evidence="3" type="ORF">J2750_001947</name>
</gene>
<feature type="domain" description="ApeA N-terminal" evidence="2">
    <location>
        <begin position="7"/>
        <end position="255"/>
    </location>
</feature>
<organism evidence="3 4">
    <name type="scientific">Methanococcoides alaskense</name>
    <dbReference type="NCBI Taxonomy" id="325778"/>
    <lineage>
        <taxon>Archaea</taxon>
        <taxon>Methanobacteriati</taxon>
        <taxon>Methanobacteriota</taxon>
        <taxon>Stenosarchaea group</taxon>
        <taxon>Methanomicrobia</taxon>
        <taxon>Methanosarcinales</taxon>
        <taxon>Methanosarcinaceae</taxon>
        <taxon>Methanococcoides</taxon>
    </lineage>
</organism>
<reference evidence="3 4" key="1">
    <citation type="submission" date="2023-07" db="EMBL/GenBank/DDBJ databases">
        <title>Genomic Encyclopedia of Type Strains, Phase IV (KMG-IV): sequencing the most valuable type-strain genomes for metagenomic binning, comparative biology and taxonomic classification.</title>
        <authorList>
            <person name="Goeker M."/>
        </authorList>
    </citation>
    <scope>NUCLEOTIDE SEQUENCE [LARGE SCALE GENOMIC DNA]</scope>
    <source>
        <strain evidence="3 4">DSM 17273</strain>
    </source>
</reference>
<dbReference type="InterPro" id="IPR041223">
    <property type="entry name" value="ApeA_NTD"/>
</dbReference>
<accession>A0AA90ZDE6</accession>
<keyword evidence="4" id="KW-1185">Reference proteome</keyword>
<protein>
    <recommendedName>
        <fullName evidence="5">ApeA N-terminal domain-containing protein</fullName>
    </recommendedName>
</protein>
<dbReference type="EMBL" id="JAVDQI010000008">
    <property type="protein sequence ID" value="MDR6223477.1"/>
    <property type="molecule type" value="Genomic_DNA"/>
</dbReference>
<feature type="domain" description="Apea-like HEPN" evidence="1">
    <location>
        <begin position="285"/>
        <end position="422"/>
    </location>
</feature>
<evidence type="ECO:0000259" key="2">
    <source>
        <dbReference type="Pfam" id="PF18862"/>
    </source>
</evidence>
<evidence type="ECO:0000313" key="4">
    <source>
        <dbReference type="Proteomes" id="UP001185015"/>
    </source>
</evidence>
<sequence>MNEEIIFTGLWWLPERHEEKTCGTIKYVPDARLNLTLFGDLSAEVKKGNFSDAFIILGINSEGKKITLFNCRHAKVQTANKQNTNYYQIEWMFIGQHFENEDLIKFIDISIRFEHLENWLPVPKNTFDRITTNQPEQLVFHLKAFDLIFYWITSTEMYKCETRPFVEIRLDNLESFHYLIKLIHTFQDFVSLAFDDPIRILELVASTEPIETAPNSKIEIYHINKRNYVEKISRYDLFFTYNDVCSYFKDVMNEWYENVERTQSVYELYFGVLYSKGMYLQHIYLSLSQALEIYHRRKFDDKYLEEKQFEELKGCILDSINEHFDENISKMFENKISYLNQYTFKKRIKDILKTLHQHNILKWSKKERNEFVKHIGDTRDYLTHYEVEYVEYDEANFINMYKNSEIMRSILKAYFLIDLGLPIEDIVQILVDDPRIKEQFKL</sequence>
<dbReference type="Pfam" id="PF18862">
    <property type="entry name" value="ApeA_NTD1"/>
    <property type="match status" value="1"/>
</dbReference>
<dbReference type="InterPro" id="IPR041229">
    <property type="entry name" value="HEPN_Apea"/>
</dbReference>
<evidence type="ECO:0008006" key="5">
    <source>
        <dbReference type="Google" id="ProtNLM"/>
    </source>
</evidence>